<name>A0AAW3YQF1_9GAMM</name>
<comment type="subcellular location">
    <subcellularLocation>
        <location evidence="1">Cell membrane</location>
        <topology evidence="1">Multi-pass membrane protein</topology>
    </subcellularLocation>
</comment>
<dbReference type="PANTHER" id="PTHR22911:SF79">
    <property type="entry name" value="MOBA-LIKE NTP TRANSFERASE DOMAIN-CONTAINING PROTEIN"/>
    <property type="match status" value="1"/>
</dbReference>
<keyword evidence="5 7" id="KW-1133">Transmembrane helix</keyword>
<feature type="transmembrane region" description="Helical" evidence="7">
    <location>
        <begin position="133"/>
        <end position="151"/>
    </location>
</feature>
<reference evidence="9" key="2">
    <citation type="journal article" date="2024" name="Toxins">
        <title>Genome Sequence Analysis of Native Xenorhabdus Strains Isolated from Entomopathogenic Nematodes in Argentina.</title>
        <authorList>
            <person name="Palma L."/>
            <person name="Frizzo L."/>
            <person name="Kaiser S."/>
            <person name="Berry C."/>
            <person name="Caballero P."/>
            <person name="Bode H.B."/>
            <person name="Del Valle E.E."/>
        </authorList>
    </citation>
    <scope>NUCLEOTIDE SEQUENCE</scope>
    <source>
        <strain evidence="9">M</strain>
    </source>
</reference>
<feature type="domain" description="EamA" evidence="8">
    <location>
        <begin position="157"/>
        <end position="287"/>
    </location>
</feature>
<sequence>MNKTKFSGMVYALLAAIFNGTVGVLSVKLFQSGVSPSQVAFYKCFIGLIIIFSIILLSPKRNDFLKFIRARWYIVLVCAFFGFFILYHFETHAYSTTDVSTVVFVLFGSATLFSFILSAIAEKRFFGFKEIQAMILSVIGLYLIFAENGNIDLTINAGLINALIAGLGYGLFLFLSKKLKLGAGFPQLGTLFLFGCLFLYIPVHGDVLNVTMTVEIFILLLLLAILPTIAGFWCTTKALTLTSSQSVQLIELSEPIFAIVFSVIFLGQLSSPIQYLGGALIFIAILLHEFPVSLQKIKSLFSSRSVK</sequence>
<organism evidence="9">
    <name type="scientific">Xenorhabdus szentirmaii</name>
    <dbReference type="NCBI Taxonomy" id="290112"/>
    <lineage>
        <taxon>Bacteria</taxon>
        <taxon>Pseudomonadati</taxon>
        <taxon>Pseudomonadota</taxon>
        <taxon>Gammaproteobacteria</taxon>
        <taxon>Enterobacterales</taxon>
        <taxon>Morganellaceae</taxon>
        <taxon>Xenorhabdus</taxon>
    </lineage>
</organism>
<keyword evidence="3" id="KW-1003">Cell membrane</keyword>
<comment type="similarity">
    <text evidence="2">Belongs to the EamA transporter family.</text>
</comment>
<proteinExistence type="inferred from homology"/>
<dbReference type="AlphaFoldDB" id="A0AAW3YQF1"/>
<feature type="transmembrane region" description="Helical" evidence="7">
    <location>
        <begin position="157"/>
        <end position="176"/>
    </location>
</feature>
<gene>
    <name evidence="9" type="ORF">ID854_04505</name>
</gene>
<keyword evidence="4 7" id="KW-0812">Transmembrane</keyword>
<dbReference type="GO" id="GO:0016020">
    <property type="term" value="C:membrane"/>
    <property type="evidence" value="ECO:0007669"/>
    <property type="project" value="InterPro"/>
</dbReference>
<feature type="domain" description="EamA" evidence="8">
    <location>
        <begin position="7"/>
        <end position="145"/>
    </location>
</feature>
<evidence type="ECO:0000256" key="3">
    <source>
        <dbReference type="ARBA" id="ARBA00022475"/>
    </source>
</evidence>
<dbReference type="RefSeq" id="WP_323860184.1">
    <property type="nucleotide sequence ID" value="NZ_JACXBC010000040.1"/>
</dbReference>
<dbReference type="EMBL" id="JACXBF010000117">
    <property type="protein sequence ID" value="MBD2799737.1"/>
    <property type="molecule type" value="Genomic_DNA"/>
</dbReference>
<dbReference type="InterPro" id="IPR000620">
    <property type="entry name" value="EamA_dom"/>
</dbReference>
<reference evidence="9" key="1">
    <citation type="submission" date="2020-09" db="EMBL/GenBank/DDBJ databases">
        <authorList>
            <person name="Palma L."/>
            <person name="Caballero P."/>
            <person name="Berry C."/>
            <person name="Del Valle E."/>
        </authorList>
    </citation>
    <scope>NUCLEOTIDE SEQUENCE</scope>
    <source>
        <strain evidence="9">M</strain>
    </source>
</reference>
<feature type="transmembrane region" description="Helical" evidence="7">
    <location>
        <begin position="273"/>
        <end position="294"/>
    </location>
</feature>
<evidence type="ECO:0000256" key="7">
    <source>
        <dbReference type="SAM" id="Phobius"/>
    </source>
</evidence>
<dbReference type="PANTHER" id="PTHR22911">
    <property type="entry name" value="ACYL-MALONYL CONDENSING ENZYME-RELATED"/>
    <property type="match status" value="1"/>
</dbReference>
<feature type="transmembrane region" description="Helical" evidence="7">
    <location>
        <begin position="101"/>
        <end position="121"/>
    </location>
</feature>
<evidence type="ECO:0000256" key="6">
    <source>
        <dbReference type="ARBA" id="ARBA00023136"/>
    </source>
</evidence>
<evidence type="ECO:0000256" key="2">
    <source>
        <dbReference type="ARBA" id="ARBA00007362"/>
    </source>
</evidence>
<evidence type="ECO:0000256" key="4">
    <source>
        <dbReference type="ARBA" id="ARBA00022692"/>
    </source>
</evidence>
<feature type="transmembrane region" description="Helical" evidence="7">
    <location>
        <begin position="247"/>
        <end position="267"/>
    </location>
</feature>
<feature type="transmembrane region" description="Helical" evidence="7">
    <location>
        <begin position="39"/>
        <end position="58"/>
    </location>
</feature>
<comment type="caution">
    <text evidence="9">The sequence shown here is derived from an EMBL/GenBank/DDBJ whole genome shotgun (WGS) entry which is preliminary data.</text>
</comment>
<evidence type="ECO:0000256" key="1">
    <source>
        <dbReference type="ARBA" id="ARBA00004651"/>
    </source>
</evidence>
<evidence type="ECO:0000259" key="8">
    <source>
        <dbReference type="Pfam" id="PF00892"/>
    </source>
</evidence>
<evidence type="ECO:0000313" key="9">
    <source>
        <dbReference type="EMBL" id="MBD2799737.1"/>
    </source>
</evidence>
<feature type="transmembrane region" description="Helical" evidence="7">
    <location>
        <begin position="188"/>
        <end position="204"/>
    </location>
</feature>
<feature type="transmembrane region" description="Helical" evidence="7">
    <location>
        <begin position="216"/>
        <end position="235"/>
    </location>
</feature>
<feature type="transmembrane region" description="Helical" evidence="7">
    <location>
        <begin position="70"/>
        <end position="89"/>
    </location>
</feature>
<dbReference type="Proteomes" id="UP001193920">
    <property type="component" value="Unassembled WGS sequence"/>
</dbReference>
<dbReference type="InterPro" id="IPR037185">
    <property type="entry name" value="EmrE-like"/>
</dbReference>
<dbReference type="Pfam" id="PF00892">
    <property type="entry name" value="EamA"/>
    <property type="match status" value="2"/>
</dbReference>
<keyword evidence="6 7" id="KW-0472">Membrane</keyword>
<protein>
    <submittedName>
        <fullName evidence="9">DMT family transporter</fullName>
    </submittedName>
</protein>
<evidence type="ECO:0000256" key="5">
    <source>
        <dbReference type="ARBA" id="ARBA00022989"/>
    </source>
</evidence>
<dbReference type="SUPFAM" id="SSF103481">
    <property type="entry name" value="Multidrug resistance efflux transporter EmrE"/>
    <property type="match status" value="2"/>
</dbReference>
<accession>A0AAW3YQF1</accession>